<gene>
    <name evidence="9" type="ORF">LMG29739_04403</name>
</gene>
<reference evidence="9 10" key="1">
    <citation type="submission" date="2020-04" db="EMBL/GenBank/DDBJ databases">
        <authorList>
            <person name="De Canck E."/>
        </authorList>
    </citation>
    <scope>NUCLEOTIDE SEQUENCE [LARGE SCALE GENOMIC DNA]</scope>
    <source>
        <strain evidence="9 10">LMG 29739</strain>
    </source>
</reference>
<dbReference type="Proteomes" id="UP000494329">
    <property type="component" value="Unassembled WGS sequence"/>
</dbReference>
<organism evidence="9 10">
    <name type="scientific">Paraburkholderia solisilvae</name>
    <dbReference type="NCBI Taxonomy" id="624376"/>
    <lineage>
        <taxon>Bacteria</taxon>
        <taxon>Pseudomonadati</taxon>
        <taxon>Pseudomonadota</taxon>
        <taxon>Betaproteobacteria</taxon>
        <taxon>Burkholderiales</taxon>
        <taxon>Burkholderiaceae</taxon>
        <taxon>Paraburkholderia</taxon>
    </lineage>
</organism>
<proteinExistence type="inferred from homology"/>
<evidence type="ECO:0000313" key="9">
    <source>
        <dbReference type="EMBL" id="CAB3764672.1"/>
    </source>
</evidence>
<dbReference type="CDD" id="cd00315">
    <property type="entry name" value="Cyt_C5_DNA_methylase"/>
    <property type="match status" value="1"/>
</dbReference>
<evidence type="ECO:0000256" key="7">
    <source>
        <dbReference type="RuleBase" id="RU000416"/>
    </source>
</evidence>
<dbReference type="PANTHER" id="PTHR10629:SF52">
    <property type="entry name" value="DNA (CYTOSINE-5)-METHYLTRANSFERASE 1"/>
    <property type="match status" value="1"/>
</dbReference>
<dbReference type="Pfam" id="PF00145">
    <property type="entry name" value="DNA_methylase"/>
    <property type="match status" value="1"/>
</dbReference>
<dbReference type="Gene3D" id="3.40.50.150">
    <property type="entry name" value="Vaccinia Virus protein VP39"/>
    <property type="match status" value="1"/>
</dbReference>
<protein>
    <recommendedName>
        <fullName evidence="8">Cytosine-specific methyltransferase</fullName>
        <ecNumber evidence="8">2.1.1.37</ecNumber>
    </recommendedName>
</protein>
<evidence type="ECO:0000256" key="5">
    <source>
        <dbReference type="ARBA" id="ARBA00047422"/>
    </source>
</evidence>
<dbReference type="RefSeq" id="WP_175113214.1">
    <property type="nucleotide sequence ID" value="NZ_CADIKF010000039.1"/>
</dbReference>
<evidence type="ECO:0000256" key="3">
    <source>
        <dbReference type="ARBA" id="ARBA00022691"/>
    </source>
</evidence>
<comment type="catalytic activity">
    <reaction evidence="5 8">
        <text>a 2'-deoxycytidine in DNA + S-adenosyl-L-methionine = a 5-methyl-2'-deoxycytidine in DNA + S-adenosyl-L-homocysteine + H(+)</text>
        <dbReference type="Rhea" id="RHEA:13681"/>
        <dbReference type="Rhea" id="RHEA-COMP:11369"/>
        <dbReference type="Rhea" id="RHEA-COMP:11370"/>
        <dbReference type="ChEBI" id="CHEBI:15378"/>
        <dbReference type="ChEBI" id="CHEBI:57856"/>
        <dbReference type="ChEBI" id="CHEBI:59789"/>
        <dbReference type="ChEBI" id="CHEBI:85452"/>
        <dbReference type="ChEBI" id="CHEBI:85454"/>
        <dbReference type="EC" id="2.1.1.37"/>
    </reaction>
</comment>
<dbReference type="GO" id="GO:0044027">
    <property type="term" value="P:negative regulation of gene expression via chromosomal CpG island methylation"/>
    <property type="evidence" value="ECO:0007669"/>
    <property type="project" value="TreeGrafter"/>
</dbReference>
<dbReference type="GO" id="GO:0003886">
    <property type="term" value="F:DNA (cytosine-5-)-methyltransferase activity"/>
    <property type="evidence" value="ECO:0007669"/>
    <property type="project" value="UniProtKB-EC"/>
</dbReference>
<dbReference type="Gene3D" id="3.90.120.30">
    <property type="match status" value="1"/>
</dbReference>
<dbReference type="InterPro" id="IPR050390">
    <property type="entry name" value="C5-Methyltransferase"/>
</dbReference>
<dbReference type="InterPro" id="IPR010982">
    <property type="entry name" value="Lambda_DNA-bd_dom_sf"/>
</dbReference>
<dbReference type="InterPro" id="IPR001387">
    <property type="entry name" value="Cro/C1-type_HTH"/>
</dbReference>
<evidence type="ECO:0000256" key="2">
    <source>
        <dbReference type="ARBA" id="ARBA00022679"/>
    </source>
</evidence>
<dbReference type="AlphaFoldDB" id="A0A6J5EHG6"/>
<dbReference type="InterPro" id="IPR001525">
    <property type="entry name" value="C5_MeTfrase"/>
</dbReference>
<keyword evidence="2 6" id="KW-0808">Transferase</keyword>
<dbReference type="GO" id="GO:0009307">
    <property type="term" value="P:DNA restriction-modification system"/>
    <property type="evidence" value="ECO:0007669"/>
    <property type="project" value="UniProtKB-KW"/>
</dbReference>
<dbReference type="PRINTS" id="PR00105">
    <property type="entry name" value="C5METTRFRASE"/>
</dbReference>
<sequence>MTQASPLDLLKQARTRFTQREIAAHIGKDIKTVRRWEKGETPCPARMAPTLQALLQAPAPAGDMQRETASRFRFIDLFAGIGGIRMGFEAHGGACVFTSEWNPFSQKTYRENFGGDFSASIADVIDADVATRVASAGHTLIGDIVSFPEHAIPAHDVLLAGFPCQPFSIAGVSKKNALGRPHGFECTTQGTLFFDVARIIAARRPAAFVLENVKNLLSHDKGRTFDVILQTLRDELGYEVHYRVIDGRHFTPQHRERIIIVGFRGATSFSWDDLRLPDESPRLASILHRTDGSEPFLPWDAERFFDHRARAVQPKYTLTPKLWAYLQSYAEKHRAAGNGFGFGLAFGDSVTRTLSARYHKDGSEILVHQGDGLRPRRLTPRECARLMGFPDTYRIPVSDTQAYRQFGNSVVMPVMREVARIMLPHVHALHAPGVAPLSAKMQPQANRPMQPPARARVA</sequence>
<keyword evidence="3 6" id="KW-0949">S-adenosyl-L-methionine</keyword>
<name>A0A6J5EHG6_9BURK</name>
<dbReference type="SUPFAM" id="SSF53335">
    <property type="entry name" value="S-adenosyl-L-methionine-dependent methyltransferases"/>
    <property type="match status" value="1"/>
</dbReference>
<keyword evidence="1 6" id="KW-0489">Methyltransferase</keyword>
<evidence type="ECO:0000256" key="8">
    <source>
        <dbReference type="RuleBase" id="RU000417"/>
    </source>
</evidence>
<dbReference type="CDD" id="cd00093">
    <property type="entry name" value="HTH_XRE"/>
    <property type="match status" value="1"/>
</dbReference>
<evidence type="ECO:0000256" key="4">
    <source>
        <dbReference type="ARBA" id="ARBA00022747"/>
    </source>
</evidence>
<evidence type="ECO:0000256" key="1">
    <source>
        <dbReference type="ARBA" id="ARBA00022603"/>
    </source>
</evidence>
<evidence type="ECO:0000313" key="10">
    <source>
        <dbReference type="Proteomes" id="UP000494329"/>
    </source>
</evidence>
<feature type="active site" evidence="6">
    <location>
        <position position="164"/>
    </location>
</feature>
<dbReference type="PANTHER" id="PTHR10629">
    <property type="entry name" value="CYTOSINE-SPECIFIC METHYLTRANSFERASE"/>
    <property type="match status" value="1"/>
</dbReference>
<keyword evidence="10" id="KW-1185">Reference proteome</keyword>
<dbReference type="EC" id="2.1.1.37" evidence="8"/>
<evidence type="ECO:0000256" key="6">
    <source>
        <dbReference type="PROSITE-ProRule" id="PRU01016"/>
    </source>
</evidence>
<dbReference type="InterPro" id="IPR029063">
    <property type="entry name" value="SAM-dependent_MTases_sf"/>
</dbReference>
<dbReference type="PROSITE" id="PS00094">
    <property type="entry name" value="C5_MTASE_1"/>
    <property type="match status" value="1"/>
</dbReference>
<dbReference type="GO" id="GO:0003677">
    <property type="term" value="F:DNA binding"/>
    <property type="evidence" value="ECO:0007669"/>
    <property type="project" value="InterPro"/>
</dbReference>
<keyword evidence="4" id="KW-0680">Restriction system</keyword>
<dbReference type="GO" id="GO:0032259">
    <property type="term" value="P:methylation"/>
    <property type="evidence" value="ECO:0007669"/>
    <property type="project" value="UniProtKB-KW"/>
</dbReference>
<dbReference type="PROSITE" id="PS51679">
    <property type="entry name" value="SAM_MT_C5"/>
    <property type="match status" value="1"/>
</dbReference>
<dbReference type="NCBIfam" id="TIGR00675">
    <property type="entry name" value="dcm"/>
    <property type="match status" value="1"/>
</dbReference>
<dbReference type="Gene3D" id="1.10.260.40">
    <property type="entry name" value="lambda repressor-like DNA-binding domains"/>
    <property type="match status" value="1"/>
</dbReference>
<dbReference type="InterPro" id="IPR018117">
    <property type="entry name" value="C5_DNA_meth_AS"/>
</dbReference>
<comment type="similarity">
    <text evidence="6 7">Belongs to the class I-like SAM-binding methyltransferase superfamily. C5-methyltransferase family.</text>
</comment>
<dbReference type="SUPFAM" id="SSF47413">
    <property type="entry name" value="lambda repressor-like DNA-binding domains"/>
    <property type="match status" value="1"/>
</dbReference>
<dbReference type="EMBL" id="CADIKF010000039">
    <property type="protein sequence ID" value="CAB3764672.1"/>
    <property type="molecule type" value="Genomic_DNA"/>
</dbReference>
<accession>A0A6J5EHG6</accession>